<name>A0A6B0TWG5_IXORI</name>
<organism evidence="1">
    <name type="scientific">Ixodes ricinus</name>
    <name type="common">Common tick</name>
    <name type="synonym">Acarus ricinus</name>
    <dbReference type="NCBI Taxonomy" id="34613"/>
    <lineage>
        <taxon>Eukaryota</taxon>
        <taxon>Metazoa</taxon>
        <taxon>Ecdysozoa</taxon>
        <taxon>Arthropoda</taxon>
        <taxon>Chelicerata</taxon>
        <taxon>Arachnida</taxon>
        <taxon>Acari</taxon>
        <taxon>Parasitiformes</taxon>
        <taxon>Ixodida</taxon>
        <taxon>Ixodoidea</taxon>
        <taxon>Ixodidae</taxon>
        <taxon>Ixodinae</taxon>
        <taxon>Ixodes</taxon>
    </lineage>
</organism>
<proteinExistence type="predicted"/>
<sequence>MFPKWSSKLCKVPSCQNRLTLAGELRHNQQRSQCDDIGVANIELNIITIAPFCWFLLLRASVMGDVSNVSSRRSAVSTWLA</sequence>
<dbReference type="AlphaFoldDB" id="A0A6B0TWG5"/>
<dbReference type="EMBL" id="GIFC01002356">
    <property type="protein sequence ID" value="MXU84439.1"/>
    <property type="molecule type" value="Transcribed_RNA"/>
</dbReference>
<evidence type="ECO:0000313" key="1">
    <source>
        <dbReference type="EMBL" id="MXU84439.1"/>
    </source>
</evidence>
<reference evidence="1" key="1">
    <citation type="submission" date="2019-12" db="EMBL/GenBank/DDBJ databases">
        <title>An insight into the sialome of adult female Ixodes ricinus ticks feeding for 6 days.</title>
        <authorList>
            <person name="Perner J."/>
            <person name="Ribeiro J.M.C."/>
        </authorList>
    </citation>
    <scope>NUCLEOTIDE SEQUENCE</scope>
    <source>
        <strain evidence="1">Semi-engorged</strain>
        <tissue evidence="1">Salivary glands</tissue>
    </source>
</reference>
<accession>A0A6B0TWG5</accession>
<protein>
    <submittedName>
        <fullName evidence="1">Putative conserved protein with signal anchor</fullName>
    </submittedName>
</protein>